<dbReference type="NCBIfam" id="TIGR00898">
    <property type="entry name" value="2A0119"/>
    <property type="match status" value="1"/>
</dbReference>
<evidence type="ECO:0000256" key="4">
    <source>
        <dbReference type="ARBA" id="ARBA00004649"/>
    </source>
</evidence>
<sequence>KMTTFDDVLEQVGKFGAFQKRIFVLACLMSLPFCIVYVGIVFLGFTPDHWCRSPGAAEMREKCGWSREEEKNYTVPLLEHFDGSKSFSHCERYAVDWNSTAISCEDPLILFRNHSDNTMPLTSCQDGWEFENTIGTSFVIEFNLVCSDAWKLDLSQSVLNFGFLLGSISMGYLSDRFGRKMVFMIGLLTTFLFGVLTAFAQSYPWFVLFRSLQGLFGRGGWMSVYVLLSEIVGSEYRRTVGILYQMAFSIGILILPVVAYFVHHWRWLQLAFTVPFFLFLFNYWFIPESPRWLISHRQSAKAMAISKKIAKQNGRKLSIDFETLKPEDEDSTMNNPSVFDLVRTPQMRKHTFILMFNWFSISAVYQGLIMRLGILGGNIYFDFFISGLVEFPSAFLILLTIERVGRRLPFAISTIVAGASCLIVAFIPEALHWLKTTISLVGRCGITMAFELVCLVNTELYPTFLRNFGVSVCSAFCDIGGIVAPFILYRLAAIWLELPVILFGVIGLLSGGSVLLLPETKGMPLPETIEEIESGHRYSKQNRLVKDELFFNPVFNSSVTCS</sequence>
<evidence type="ECO:0000256" key="9">
    <source>
        <dbReference type="ARBA" id="ARBA00022989"/>
    </source>
</evidence>
<keyword evidence="10" id="KW-0406">Ion transport</keyword>
<dbReference type="InterPro" id="IPR004749">
    <property type="entry name" value="Orgcat_transp/SVOP"/>
</dbReference>
<evidence type="ECO:0000256" key="21">
    <source>
        <dbReference type="ARBA" id="ARBA00036661"/>
    </source>
</evidence>
<dbReference type="Proteomes" id="UP000008672">
    <property type="component" value="Unassembled WGS sequence"/>
</dbReference>
<comment type="catalytic activity">
    <reaction evidence="23">
        <text>(R)-noradrenaline(out) = (R)-noradrenaline(in)</text>
        <dbReference type="Rhea" id="RHEA:73871"/>
        <dbReference type="ChEBI" id="CHEBI:72587"/>
    </reaction>
</comment>
<comment type="catalytic activity">
    <reaction evidence="17">
        <text>L-histidyl-L-proline diketopiperazine(in) = L-histidyl-L-proline diketopiperazine(out)</text>
        <dbReference type="Rhea" id="RHEA:74787"/>
        <dbReference type="ChEBI" id="CHEBI:90039"/>
    </reaction>
</comment>
<evidence type="ECO:0000256" key="16">
    <source>
        <dbReference type="ARBA" id="ARBA00035897"/>
    </source>
</evidence>
<evidence type="ECO:0000256" key="8">
    <source>
        <dbReference type="ARBA" id="ARBA00022692"/>
    </source>
</evidence>
<evidence type="ECO:0000256" key="19">
    <source>
        <dbReference type="ARBA" id="ARBA00036483"/>
    </source>
</evidence>
<feature type="transmembrane region" description="Helical" evidence="28">
    <location>
        <begin position="468"/>
        <end position="488"/>
    </location>
</feature>
<comment type="catalytic activity">
    <reaction evidence="15">
        <text>agmatine(out) = agmatine(in)</text>
        <dbReference type="Rhea" id="RHEA:72131"/>
        <dbReference type="ChEBI" id="CHEBI:58145"/>
    </reaction>
</comment>
<feature type="transmembrane region" description="Helical" evidence="28">
    <location>
        <begin position="352"/>
        <end position="374"/>
    </location>
</feature>
<evidence type="ECO:0000256" key="22">
    <source>
        <dbReference type="ARBA" id="ARBA00036754"/>
    </source>
</evidence>
<keyword evidence="12 28" id="KW-0472">Membrane</keyword>
<evidence type="ECO:0000256" key="18">
    <source>
        <dbReference type="ARBA" id="ARBA00036470"/>
    </source>
</evidence>
<reference evidence="31" key="1">
    <citation type="submission" date="2011-08" db="EMBL/GenBank/DDBJ databases">
        <title>The draft genome of Latimeria chalumnae.</title>
        <authorList>
            <person name="Di Palma F."/>
            <person name="Alfoldi J."/>
            <person name="Johnson J."/>
            <person name="Berlin A."/>
            <person name="Gnerre S."/>
            <person name="Jaffe D."/>
            <person name="MacCallum I."/>
            <person name="Young S."/>
            <person name="Walker B.J."/>
            <person name="Lander E."/>
            <person name="Lindblad-Toh K."/>
        </authorList>
    </citation>
    <scope>NUCLEOTIDE SEQUENCE [LARGE SCALE GENOMIC DNA]</scope>
    <source>
        <strain evidence="31">Wild caught</strain>
    </source>
</reference>
<keyword evidence="31" id="KW-1185">Reference proteome</keyword>
<evidence type="ECO:0000256" key="26">
    <source>
        <dbReference type="ARBA" id="ARBA00072456"/>
    </source>
</evidence>
<dbReference type="GO" id="GO:0015874">
    <property type="term" value="P:norepinephrine transport"/>
    <property type="evidence" value="ECO:0007669"/>
    <property type="project" value="UniProtKB-ARBA"/>
</dbReference>
<feature type="transmembrane region" description="Helical" evidence="28">
    <location>
        <begin position="240"/>
        <end position="261"/>
    </location>
</feature>
<evidence type="ECO:0000259" key="29">
    <source>
        <dbReference type="PROSITE" id="PS50850"/>
    </source>
</evidence>
<evidence type="ECO:0000256" key="5">
    <source>
        <dbReference type="ARBA" id="ARBA00009203"/>
    </source>
</evidence>
<gene>
    <name evidence="30" type="primary">LOC102364982</name>
</gene>
<dbReference type="InterPro" id="IPR020846">
    <property type="entry name" value="MFS_dom"/>
</dbReference>
<feature type="domain" description="Major facilitator superfamily (MFS) profile" evidence="29">
    <location>
        <begin position="92"/>
        <end position="522"/>
    </location>
</feature>
<protein>
    <recommendedName>
        <fullName evidence="26">Solute carrier family 22 member 3</fullName>
    </recommendedName>
    <alternativeName>
        <fullName evidence="27">Organic cation transporter 3</fullName>
    </alternativeName>
</protein>
<evidence type="ECO:0000313" key="30">
    <source>
        <dbReference type="Ensembl" id="ENSLACP00000007165.1"/>
    </source>
</evidence>
<comment type="catalytic activity">
    <reaction evidence="16">
        <text>(R)-adrenaline(out) = (R)-adrenaline(in)</text>
        <dbReference type="Rhea" id="RHEA:73875"/>
        <dbReference type="ChEBI" id="CHEBI:71406"/>
    </reaction>
</comment>
<evidence type="ECO:0000256" key="27">
    <source>
        <dbReference type="ARBA" id="ARBA00079877"/>
    </source>
</evidence>
<evidence type="ECO:0000313" key="31">
    <source>
        <dbReference type="Proteomes" id="UP000008672"/>
    </source>
</evidence>
<keyword evidence="11" id="KW-0496">Mitochondrion</keyword>
<dbReference type="EMBL" id="AFYH01110194">
    <property type="status" value="NOT_ANNOTATED_CDS"/>
    <property type="molecule type" value="Genomic_DNA"/>
</dbReference>
<dbReference type="GO" id="GO:0006837">
    <property type="term" value="P:serotonin transport"/>
    <property type="evidence" value="ECO:0007669"/>
    <property type="project" value="UniProtKB-ARBA"/>
</dbReference>
<evidence type="ECO:0000256" key="28">
    <source>
        <dbReference type="SAM" id="Phobius"/>
    </source>
</evidence>
<evidence type="ECO:0000256" key="3">
    <source>
        <dbReference type="ARBA" id="ARBA00004554"/>
    </source>
</evidence>
<comment type="catalytic activity">
    <reaction evidence="21">
        <text>(R)-salsolinol(in) = (R)-salsolinol(out)</text>
        <dbReference type="Rhea" id="RHEA:74791"/>
        <dbReference type="ChEBI" id="CHEBI:194082"/>
    </reaction>
</comment>
<dbReference type="PROSITE" id="PS00216">
    <property type="entry name" value="SUGAR_TRANSPORT_1"/>
    <property type="match status" value="2"/>
</dbReference>
<dbReference type="GO" id="GO:0051608">
    <property type="term" value="P:histamine transport"/>
    <property type="evidence" value="ECO:0007669"/>
    <property type="project" value="UniProtKB-ARBA"/>
</dbReference>
<keyword evidence="7" id="KW-1003">Cell membrane</keyword>
<dbReference type="GO" id="GO:0005640">
    <property type="term" value="C:nuclear outer membrane"/>
    <property type="evidence" value="ECO:0007669"/>
    <property type="project" value="UniProtKB-SubCell"/>
</dbReference>
<dbReference type="GO" id="GO:0016323">
    <property type="term" value="C:basolateral plasma membrane"/>
    <property type="evidence" value="ECO:0007669"/>
    <property type="project" value="UniProtKB-SubCell"/>
</dbReference>
<evidence type="ECO:0000256" key="25">
    <source>
        <dbReference type="ARBA" id="ARBA00037001"/>
    </source>
</evidence>
<comment type="similarity">
    <text evidence="5">Belongs to the major facilitator (TC 2.A.1) superfamily. Organic cation transporter (TC 2.A.1.19) family.</text>
</comment>
<dbReference type="GO" id="GO:0008504">
    <property type="term" value="F:monoamine transmembrane transporter activity"/>
    <property type="evidence" value="ECO:0007669"/>
    <property type="project" value="UniProtKB-ARBA"/>
</dbReference>
<dbReference type="FunCoup" id="H3ABZ4">
    <property type="interactions" value="117"/>
</dbReference>
<dbReference type="Ensembl" id="ENSLACT00000007224.1">
    <property type="protein sequence ID" value="ENSLACP00000007165.1"/>
    <property type="gene ID" value="ENSLACG00000006356.1"/>
</dbReference>
<keyword evidence="6" id="KW-0813">Transport</keyword>
<dbReference type="InterPro" id="IPR005829">
    <property type="entry name" value="Sugar_transporter_CS"/>
</dbReference>
<dbReference type="EMBL" id="AFYH01110197">
    <property type="status" value="NOT_ANNOTATED_CDS"/>
    <property type="molecule type" value="Genomic_DNA"/>
</dbReference>
<keyword evidence="14" id="KW-0539">Nucleus</keyword>
<proteinExistence type="inferred from homology"/>
<keyword evidence="8 28" id="KW-0812">Transmembrane</keyword>
<dbReference type="CDD" id="cd17379">
    <property type="entry name" value="MFS_SLC22A1_2_3"/>
    <property type="match status" value="1"/>
</dbReference>
<dbReference type="GO" id="GO:0016324">
    <property type="term" value="C:apical plasma membrane"/>
    <property type="evidence" value="ECO:0007669"/>
    <property type="project" value="UniProtKB-SubCell"/>
</dbReference>
<dbReference type="GeneTree" id="ENSGT00940000155089"/>
<reference evidence="30" key="2">
    <citation type="submission" date="2025-08" db="UniProtKB">
        <authorList>
            <consortium name="Ensembl"/>
        </authorList>
    </citation>
    <scope>IDENTIFICATION</scope>
</reference>
<dbReference type="EMBL" id="AFYH01110196">
    <property type="status" value="NOT_ANNOTATED_CDS"/>
    <property type="molecule type" value="Genomic_DNA"/>
</dbReference>
<dbReference type="GO" id="GO:0031966">
    <property type="term" value="C:mitochondrial membrane"/>
    <property type="evidence" value="ECO:0007669"/>
    <property type="project" value="UniProtKB-SubCell"/>
</dbReference>
<dbReference type="InParanoid" id="H3ABZ4"/>
<feature type="transmembrane region" description="Helical" evidence="28">
    <location>
        <begin position="494"/>
        <end position="517"/>
    </location>
</feature>
<name>H3ABZ4_LATCH</name>
<comment type="catalytic activity">
    <reaction evidence="24">
        <text>tyramine(in) = tyramine(out)</text>
        <dbReference type="Rhea" id="RHEA:74783"/>
        <dbReference type="ChEBI" id="CHEBI:327995"/>
    </reaction>
</comment>
<dbReference type="GO" id="GO:0005326">
    <property type="term" value="F:neurotransmitter transmembrane transporter activity"/>
    <property type="evidence" value="ECO:0007669"/>
    <property type="project" value="UniProtKB-ARBA"/>
</dbReference>
<accession>H3ABZ4</accession>
<dbReference type="EMBL" id="AFYH01110198">
    <property type="status" value="NOT_ANNOTATED_CDS"/>
    <property type="molecule type" value="Genomic_DNA"/>
</dbReference>
<evidence type="ECO:0000256" key="2">
    <source>
        <dbReference type="ARBA" id="ARBA00004424"/>
    </source>
</evidence>
<dbReference type="OMA" id="WEFENTI"/>
<comment type="subcellular location">
    <subcellularLocation>
        <location evidence="2">Apical cell membrane</location>
        <topology evidence="2">Multi-pass membrane protein</topology>
    </subcellularLocation>
    <subcellularLocation>
        <location evidence="3">Basolateral cell membrane</location>
        <topology evidence="3">Multi-pass membrane protein</topology>
    </subcellularLocation>
    <subcellularLocation>
        <location evidence="1">Mitochondrion membrane</location>
    </subcellularLocation>
    <subcellularLocation>
        <location evidence="4">Nucleus outer membrane</location>
    </subcellularLocation>
</comment>
<evidence type="ECO:0000256" key="24">
    <source>
        <dbReference type="ARBA" id="ARBA00036998"/>
    </source>
</evidence>
<dbReference type="GO" id="GO:0006811">
    <property type="term" value="P:monoatomic ion transport"/>
    <property type="evidence" value="ECO:0007669"/>
    <property type="project" value="UniProtKB-KW"/>
</dbReference>
<feature type="transmembrane region" description="Helical" evidence="28">
    <location>
        <begin position="408"/>
        <end position="427"/>
    </location>
</feature>
<feature type="transmembrane region" description="Helical" evidence="28">
    <location>
        <begin position="267"/>
        <end position="286"/>
    </location>
</feature>
<evidence type="ECO:0000256" key="6">
    <source>
        <dbReference type="ARBA" id="ARBA00022448"/>
    </source>
</evidence>
<comment type="catalytic activity">
    <reaction evidence="22">
        <text>guanidine(out) = guanidine(in)</text>
        <dbReference type="Rhea" id="RHEA:73883"/>
        <dbReference type="ChEBI" id="CHEBI:30087"/>
    </reaction>
</comment>
<feature type="transmembrane region" description="Helical" evidence="28">
    <location>
        <begin position="22"/>
        <end position="45"/>
    </location>
</feature>
<dbReference type="STRING" id="7897.ENSLACP00000007165"/>
<dbReference type="EMBL" id="AFYH01110193">
    <property type="status" value="NOT_ANNOTATED_CDS"/>
    <property type="molecule type" value="Genomic_DNA"/>
</dbReference>
<dbReference type="HOGENOM" id="CLU_001265_33_5_1"/>
<evidence type="ECO:0000256" key="14">
    <source>
        <dbReference type="ARBA" id="ARBA00023242"/>
    </source>
</evidence>
<evidence type="ECO:0000256" key="23">
    <source>
        <dbReference type="ARBA" id="ARBA00036845"/>
    </source>
</evidence>
<dbReference type="eggNOG" id="KOG0255">
    <property type="taxonomic scope" value="Eukaryota"/>
</dbReference>
<evidence type="ECO:0000256" key="20">
    <source>
        <dbReference type="ARBA" id="ARBA00036490"/>
    </source>
</evidence>
<evidence type="ECO:0000256" key="1">
    <source>
        <dbReference type="ARBA" id="ARBA00004325"/>
    </source>
</evidence>
<keyword evidence="13" id="KW-0325">Glycoprotein</keyword>
<evidence type="ECO:0000256" key="13">
    <source>
        <dbReference type="ARBA" id="ARBA00023180"/>
    </source>
</evidence>
<comment type="catalytic activity">
    <reaction evidence="25">
        <text>histamine(out) = histamine(in)</text>
        <dbReference type="Rhea" id="RHEA:73879"/>
        <dbReference type="ChEBI" id="CHEBI:58432"/>
    </reaction>
</comment>
<evidence type="ECO:0000256" key="11">
    <source>
        <dbReference type="ARBA" id="ARBA00023128"/>
    </source>
</evidence>
<evidence type="ECO:0000256" key="17">
    <source>
        <dbReference type="ARBA" id="ARBA00035901"/>
    </source>
</evidence>
<dbReference type="FunFam" id="1.20.1250.20:FF:000165">
    <property type="entry name" value="Solute carrier family 22 member 3"/>
    <property type="match status" value="1"/>
</dbReference>
<dbReference type="EMBL" id="AFYH01110195">
    <property type="status" value="NOT_ANNOTATED_CDS"/>
    <property type="molecule type" value="Genomic_DNA"/>
</dbReference>
<reference evidence="30" key="3">
    <citation type="submission" date="2025-09" db="UniProtKB">
        <authorList>
            <consortium name="Ensembl"/>
        </authorList>
    </citation>
    <scope>IDENTIFICATION</scope>
</reference>
<dbReference type="AlphaFoldDB" id="H3ABZ4"/>
<feature type="transmembrane region" description="Helical" evidence="28">
    <location>
        <begin position="380"/>
        <end position="401"/>
    </location>
</feature>
<feature type="transmembrane region" description="Helical" evidence="28">
    <location>
        <begin position="206"/>
        <end position="228"/>
    </location>
</feature>
<dbReference type="InterPro" id="IPR005828">
    <property type="entry name" value="MFS_sugar_transport-like"/>
</dbReference>
<evidence type="ECO:0000256" key="15">
    <source>
        <dbReference type="ARBA" id="ARBA00035884"/>
    </source>
</evidence>
<comment type="catalytic activity">
    <reaction evidence="18">
        <text>serotonin(out) = serotonin(in)</text>
        <dbReference type="Rhea" id="RHEA:73867"/>
        <dbReference type="ChEBI" id="CHEBI:350546"/>
    </reaction>
</comment>
<dbReference type="GO" id="GO:0015651">
    <property type="term" value="F:quaternary ammonium group transmembrane transporter activity"/>
    <property type="evidence" value="ECO:0007669"/>
    <property type="project" value="UniProtKB-ARBA"/>
</dbReference>
<evidence type="ECO:0000256" key="12">
    <source>
        <dbReference type="ARBA" id="ARBA00023136"/>
    </source>
</evidence>
<organism evidence="30 31">
    <name type="scientific">Latimeria chalumnae</name>
    <name type="common">Coelacanth</name>
    <dbReference type="NCBI Taxonomy" id="7897"/>
    <lineage>
        <taxon>Eukaryota</taxon>
        <taxon>Metazoa</taxon>
        <taxon>Chordata</taxon>
        <taxon>Craniata</taxon>
        <taxon>Vertebrata</taxon>
        <taxon>Euteleostomi</taxon>
        <taxon>Coelacanthiformes</taxon>
        <taxon>Coelacanthidae</taxon>
        <taxon>Latimeria</taxon>
    </lineage>
</organism>
<comment type="catalytic activity">
    <reaction evidence="20">
        <text>spermidine(in) = spermidine(out)</text>
        <dbReference type="Rhea" id="RHEA:35039"/>
        <dbReference type="ChEBI" id="CHEBI:57834"/>
    </reaction>
</comment>
<dbReference type="GO" id="GO:0015872">
    <property type="term" value="P:dopamine transport"/>
    <property type="evidence" value="ECO:0007669"/>
    <property type="project" value="UniProtKB-ARBA"/>
</dbReference>
<dbReference type="InterPro" id="IPR036259">
    <property type="entry name" value="MFS_trans_sf"/>
</dbReference>
<dbReference type="Gene3D" id="1.20.1250.20">
    <property type="entry name" value="MFS general substrate transporter like domains"/>
    <property type="match status" value="1"/>
</dbReference>
<keyword evidence="9 28" id="KW-1133">Transmembrane helix</keyword>
<evidence type="ECO:0000256" key="7">
    <source>
        <dbReference type="ARBA" id="ARBA00022475"/>
    </source>
</evidence>
<dbReference type="PROSITE" id="PS50850">
    <property type="entry name" value="MFS"/>
    <property type="match status" value="1"/>
</dbReference>
<comment type="catalytic activity">
    <reaction evidence="19">
        <text>dopamine(out) = dopamine(in)</text>
        <dbReference type="Rhea" id="RHEA:73863"/>
        <dbReference type="ChEBI" id="CHEBI:59905"/>
    </reaction>
</comment>
<dbReference type="SUPFAM" id="SSF103473">
    <property type="entry name" value="MFS general substrate transporter"/>
    <property type="match status" value="1"/>
</dbReference>
<dbReference type="Pfam" id="PF00083">
    <property type="entry name" value="Sugar_tr"/>
    <property type="match status" value="1"/>
</dbReference>
<dbReference type="PANTHER" id="PTHR24064">
    <property type="entry name" value="SOLUTE CARRIER FAMILY 22 MEMBER"/>
    <property type="match status" value="1"/>
</dbReference>
<evidence type="ECO:0000256" key="10">
    <source>
        <dbReference type="ARBA" id="ARBA00023065"/>
    </source>
</evidence>
<feature type="transmembrane region" description="Helical" evidence="28">
    <location>
        <begin position="181"/>
        <end position="200"/>
    </location>
</feature>